<proteinExistence type="predicted"/>
<keyword evidence="1" id="KW-0614">Plasmid</keyword>
<dbReference type="AlphaFoldDB" id="A0A2K8T7R2"/>
<dbReference type="EMBL" id="CP024791">
    <property type="protein sequence ID" value="AUB43712.1"/>
    <property type="molecule type" value="Genomic_DNA"/>
</dbReference>
<accession>A0A2K8T7R2</accession>
<sequence>MKLKLNASQLSFLAFVQIPDDWHYSAFANTIIDNYKDKFSGNDAAFEQMRQELLNLSEEKMTETIQNSRIQNSRIEE</sequence>
<organism evidence="1 2">
    <name type="scientific">Nostoc flagelliforme CCNUN1</name>
    <dbReference type="NCBI Taxonomy" id="2038116"/>
    <lineage>
        <taxon>Bacteria</taxon>
        <taxon>Bacillati</taxon>
        <taxon>Cyanobacteriota</taxon>
        <taxon>Cyanophyceae</taxon>
        <taxon>Nostocales</taxon>
        <taxon>Nostocaceae</taxon>
        <taxon>Nostoc</taxon>
    </lineage>
</organism>
<evidence type="ECO:0000313" key="1">
    <source>
        <dbReference type="EMBL" id="AUB43712.1"/>
    </source>
</evidence>
<keyword evidence="2" id="KW-1185">Reference proteome</keyword>
<reference evidence="1 2" key="1">
    <citation type="submission" date="2017-11" db="EMBL/GenBank/DDBJ databases">
        <title>Complete genome of a free-living desiccation-tolerant cyanobacterium and its photosynthetic adaptation to extreme terrestrial habitat.</title>
        <authorList>
            <person name="Shang J."/>
        </authorList>
    </citation>
    <scope>NUCLEOTIDE SEQUENCE [LARGE SCALE GENOMIC DNA]</scope>
    <source>
        <strain evidence="1 2">CCNUN1</strain>
        <plasmid evidence="2">pnfsy06</plasmid>
    </source>
</reference>
<name>A0A2K8T7R2_9NOSO</name>
<dbReference type="RefSeq" id="WP_100903738.1">
    <property type="nucleotide sequence ID" value="NZ_CAWNNC010000007.1"/>
</dbReference>
<evidence type="ECO:0000313" key="2">
    <source>
        <dbReference type="Proteomes" id="UP000232003"/>
    </source>
</evidence>
<geneLocation type="plasmid" evidence="2">
    <name>pnfsy06</name>
</geneLocation>
<dbReference type="Proteomes" id="UP000232003">
    <property type="component" value="Plasmid pNFSY06"/>
</dbReference>
<protein>
    <submittedName>
        <fullName evidence="1">Uncharacterized protein</fullName>
    </submittedName>
</protein>
<dbReference type="KEGG" id="nfl:COO91_09896"/>
<gene>
    <name evidence="1" type="ORF">COO91_09896</name>
</gene>